<dbReference type="PANTHER" id="PTHR47788">
    <property type="entry name" value="POLYA POLYMERASE"/>
    <property type="match status" value="1"/>
</dbReference>
<dbReference type="GO" id="GO:0000049">
    <property type="term" value="F:tRNA binding"/>
    <property type="evidence" value="ECO:0007669"/>
    <property type="project" value="UniProtKB-KW"/>
</dbReference>
<dbReference type="Gene3D" id="3.30.460.10">
    <property type="entry name" value="Beta Polymerase, domain 2"/>
    <property type="match status" value="1"/>
</dbReference>
<evidence type="ECO:0000313" key="14">
    <source>
        <dbReference type="EMBL" id="HGE75608.1"/>
    </source>
</evidence>
<evidence type="ECO:0000256" key="5">
    <source>
        <dbReference type="ARBA" id="ARBA00022694"/>
    </source>
</evidence>
<dbReference type="GO" id="GO:0016779">
    <property type="term" value="F:nucleotidyltransferase activity"/>
    <property type="evidence" value="ECO:0007669"/>
    <property type="project" value="UniProtKB-KW"/>
</dbReference>
<keyword evidence="10 12" id="KW-0694">RNA-binding</keyword>
<dbReference type="PANTHER" id="PTHR47788:SF1">
    <property type="entry name" value="A-ADDING TRNA NUCLEOTIDYLTRANSFERASE"/>
    <property type="match status" value="1"/>
</dbReference>
<evidence type="ECO:0000256" key="8">
    <source>
        <dbReference type="ARBA" id="ARBA00022741"/>
    </source>
</evidence>
<sequence length="664" mass="75197">MKRFPATLCGLASAVAFSYLNRDIKAILIGEVDDKISSFPQLKKFFISESKKEKFESTSCKISDLVVKMIKKKIKPSKEDLELFAVAVYLKSEALLGPNVTFKDAQVLTFCLKNGINLKDALSKIEDHPMIALDLMTKPVKVIHISTKISDVKKLIERSGLTGLPVVDENSYVVGMITKKDVERAFKSGIEDLSMVMSIPAISVKSDESIQKIGELMAMHDIGRIVVTDDQMKAIGIITRRDLVRAIASASKVYEVTSDISEKMKTIVPSKLLDLLKELGEFANAKNKKIYAVGGFVRDLLMNEKSLDVDVVVEGDGIEMAREFAAIKNVKVLTYPEFGTAKILLNGNSIDVATARTEYYEVPGALPKIESSNLKKDLYRRDFTMNAMAIDLVPPKFGTLLDFFGGREDIKNRTIRVLHSMSFIEDPTRMLRAVRYAAKFDYKLSEQTQKLFNNALKNGYLNSVSSSRIRAEFERSLEDEKAEEIFDLFQRYGIFKTLYCDTAIDFKRFFRILKSIDHCRIKKFYAIFILILKNCSLTRAIEIMKFYGLPKKFLEAFAKIKDETFLSLLENVKTPFDLHQLLSKLPEELLSVLAYENTFENNVLQYVRTISKVKLEKINGSLLTAKYGIKGIEIKKVLDEILKAKIDEGLDEMEALDRIISEKK</sequence>
<comment type="similarity">
    <text evidence="2 12">Belongs to the tRNA nucleotidyltransferase/poly(A) polymerase family.</text>
</comment>
<comment type="cofactor">
    <cofactor evidence="1">
        <name>Mg(2+)</name>
        <dbReference type="ChEBI" id="CHEBI:18420"/>
    </cofactor>
</comment>
<dbReference type="Gene3D" id="3.10.580.10">
    <property type="entry name" value="CBS-domain"/>
    <property type="match status" value="1"/>
</dbReference>
<accession>A0A7V3RFF4</accession>
<keyword evidence="3" id="KW-0820">tRNA-binding</keyword>
<dbReference type="InterPro" id="IPR032828">
    <property type="entry name" value="PolyA_RNA-bd"/>
</dbReference>
<evidence type="ECO:0000256" key="3">
    <source>
        <dbReference type="ARBA" id="ARBA00022555"/>
    </source>
</evidence>
<dbReference type="AlphaFoldDB" id="A0A7V3RFF4"/>
<dbReference type="Pfam" id="PF12627">
    <property type="entry name" value="PolyA_pol_RNAbd"/>
    <property type="match status" value="1"/>
</dbReference>
<keyword evidence="5" id="KW-0819">tRNA processing</keyword>
<reference evidence="14" key="1">
    <citation type="journal article" date="2020" name="mSystems">
        <title>Genome- and Community-Level Interaction Insights into Carbon Utilization and Element Cycling Functions of Hydrothermarchaeota in Hydrothermal Sediment.</title>
        <authorList>
            <person name="Zhou Z."/>
            <person name="Liu Y."/>
            <person name="Xu W."/>
            <person name="Pan J."/>
            <person name="Luo Z.H."/>
            <person name="Li M."/>
        </authorList>
    </citation>
    <scope>NUCLEOTIDE SEQUENCE [LARGE SCALE GENOMIC DNA]</scope>
    <source>
        <strain evidence="14">SpSt-966</strain>
    </source>
</reference>
<dbReference type="InterPro" id="IPR043519">
    <property type="entry name" value="NT_sf"/>
</dbReference>
<organism evidence="14">
    <name type="scientific">Mesoaciditoga lauensis</name>
    <dbReference type="NCBI Taxonomy" id="1495039"/>
    <lineage>
        <taxon>Bacteria</taxon>
        <taxon>Thermotogati</taxon>
        <taxon>Thermotogota</taxon>
        <taxon>Thermotogae</taxon>
        <taxon>Mesoaciditogales</taxon>
        <taxon>Mesoaciditogaceae</taxon>
        <taxon>Mesoaciditoga</taxon>
    </lineage>
</organism>
<dbReference type="SMART" id="SM00116">
    <property type="entry name" value="CBS"/>
    <property type="match status" value="2"/>
</dbReference>
<dbReference type="SUPFAM" id="SSF54631">
    <property type="entry name" value="CBS-domain pair"/>
    <property type="match status" value="1"/>
</dbReference>
<dbReference type="InterPro" id="IPR052390">
    <property type="entry name" value="tRNA_nt/polyA_polymerase"/>
</dbReference>
<dbReference type="PROSITE" id="PS51371">
    <property type="entry name" value="CBS"/>
    <property type="match status" value="2"/>
</dbReference>
<keyword evidence="9" id="KW-0460">Magnesium</keyword>
<keyword evidence="4 12" id="KW-0808">Transferase</keyword>
<dbReference type="InterPro" id="IPR000644">
    <property type="entry name" value="CBS_dom"/>
</dbReference>
<name>A0A7V3RFF4_9BACT</name>
<evidence type="ECO:0000256" key="9">
    <source>
        <dbReference type="ARBA" id="ARBA00022842"/>
    </source>
</evidence>
<evidence type="ECO:0000256" key="7">
    <source>
        <dbReference type="ARBA" id="ARBA00022723"/>
    </source>
</evidence>
<keyword evidence="11" id="KW-0129">CBS domain</keyword>
<evidence type="ECO:0000256" key="2">
    <source>
        <dbReference type="ARBA" id="ARBA00007265"/>
    </source>
</evidence>
<keyword evidence="7" id="KW-0479">Metal-binding</keyword>
<dbReference type="CDD" id="cd05398">
    <property type="entry name" value="NT_ClassII-CCAase"/>
    <property type="match status" value="1"/>
</dbReference>
<proteinExistence type="inferred from homology"/>
<dbReference type="InterPro" id="IPR046342">
    <property type="entry name" value="CBS_dom_sf"/>
</dbReference>
<evidence type="ECO:0000256" key="1">
    <source>
        <dbReference type="ARBA" id="ARBA00001946"/>
    </source>
</evidence>
<gene>
    <name evidence="14" type="ORF">ENX73_05740</name>
</gene>
<dbReference type="GO" id="GO:0046872">
    <property type="term" value="F:metal ion binding"/>
    <property type="evidence" value="ECO:0007669"/>
    <property type="project" value="UniProtKB-KW"/>
</dbReference>
<evidence type="ECO:0000256" key="10">
    <source>
        <dbReference type="ARBA" id="ARBA00022884"/>
    </source>
</evidence>
<dbReference type="Pfam" id="PF00571">
    <property type="entry name" value="CBS"/>
    <property type="match status" value="2"/>
</dbReference>
<dbReference type="SUPFAM" id="SSF81891">
    <property type="entry name" value="Poly A polymerase C-terminal region-like"/>
    <property type="match status" value="1"/>
</dbReference>
<dbReference type="EMBL" id="DTPE01000224">
    <property type="protein sequence ID" value="HGE75608.1"/>
    <property type="molecule type" value="Genomic_DNA"/>
</dbReference>
<dbReference type="Pfam" id="PF01743">
    <property type="entry name" value="PolyA_pol"/>
    <property type="match status" value="1"/>
</dbReference>
<dbReference type="InterPro" id="IPR002646">
    <property type="entry name" value="PolA_pol_head_dom"/>
</dbReference>
<feature type="domain" description="CBS" evidence="13">
    <location>
        <begin position="197"/>
        <end position="253"/>
    </location>
</feature>
<evidence type="ECO:0000256" key="6">
    <source>
        <dbReference type="ARBA" id="ARBA00022695"/>
    </source>
</evidence>
<dbReference type="Gene3D" id="1.10.3090.10">
    <property type="entry name" value="cca-adding enzyme, domain 2"/>
    <property type="match status" value="1"/>
</dbReference>
<protein>
    <submittedName>
        <fullName evidence="14">CBS domain-containing protein</fullName>
    </submittedName>
</protein>
<evidence type="ECO:0000256" key="11">
    <source>
        <dbReference type="PROSITE-ProRule" id="PRU00703"/>
    </source>
</evidence>
<dbReference type="GO" id="GO:0008033">
    <property type="term" value="P:tRNA processing"/>
    <property type="evidence" value="ECO:0007669"/>
    <property type="project" value="UniProtKB-KW"/>
</dbReference>
<evidence type="ECO:0000256" key="12">
    <source>
        <dbReference type="RuleBase" id="RU003953"/>
    </source>
</evidence>
<keyword evidence="8" id="KW-0547">Nucleotide-binding</keyword>
<dbReference type="GO" id="GO:0000166">
    <property type="term" value="F:nucleotide binding"/>
    <property type="evidence" value="ECO:0007669"/>
    <property type="project" value="UniProtKB-KW"/>
</dbReference>
<keyword evidence="6" id="KW-0548">Nucleotidyltransferase</keyword>
<evidence type="ECO:0000259" key="13">
    <source>
        <dbReference type="PROSITE" id="PS51371"/>
    </source>
</evidence>
<evidence type="ECO:0000256" key="4">
    <source>
        <dbReference type="ARBA" id="ARBA00022679"/>
    </source>
</evidence>
<comment type="caution">
    <text evidence="14">The sequence shown here is derived from an EMBL/GenBank/DDBJ whole genome shotgun (WGS) entry which is preliminary data.</text>
</comment>
<dbReference type="SUPFAM" id="SSF81301">
    <property type="entry name" value="Nucleotidyltransferase"/>
    <property type="match status" value="1"/>
</dbReference>
<feature type="domain" description="CBS" evidence="13">
    <location>
        <begin position="136"/>
        <end position="193"/>
    </location>
</feature>